<evidence type="ECO:0000256" key="1">
    <source>
        <dbReference type="ARBA" id="ARBA00023015"/>
    </source>
</evidence>
<dbReference type="Proteomes" id="UP001174908">
    <property type="component" value="Unassembled WGS sequence"/>
</dbReference>
<organism evidence="6 7">
    <name type="scientific">Variovorax dokdonensis</name>
    <dbReference type="NCBI Taxonomy" id="344883"/>
    <lineage>
        <taxon>Bacteria</taxon>
        <taxon>Pseudomonadati</taxon>
        <taxon>Pseudomonadota</taxon>
        <taxon>Betaproteobacteria</taxon>
        <taxon>Burkholderiales</taxon>
        <taxon>Comamonadaceae</taxon>
        <taxon>Variovorax</taxon>
    </lineage>
</organism>
<sequence length="173" mass="19040">MTMKRTSRSSIKTTAADPNGTTPAPAKASSRNDRLNSRFLQTLVGYNARRAWSQISTVFAERMAPYGLKQVDFSVLSLLAHNPGATSRQLCATLDILPPNLVNLISTLDSRGLIERRPHPHDGRAVGLHLTPEGERLTADAERAVTQAELDASAKLSTRERESLIHLLQKLYL</sequence>
<keyword evidence="3" id="KW-0804">Transcription</keyword>
<dbReference type="PRINTS" id="PR00598">
    <property type="entry name" value="HTHMARR"/>
</dbReference>
<evidence type="ECO:0000256" key="2">
    <source>
        <dbReference type="ARBA" id="ARBA00023125"/>
    </source>
</evidence>
<evidence type="ECO:0000256" key="3">
    <source>
        <dbReference type="ARBA" id="ARBA00023163"/>
    </source>
</evidence>
<dbReference type="InterPro" id="IPR036388">
    <property type="entry name" value="WH-like_DNA-bd_sf"/>
</dbReference>
<dbReference type="PANTHER" id="PTHR33164">
    <property type="entry name" value="TRANSCRIPTIONAL REGULATOR, MARR FAMILY"/>
    <property type="match status" value="1"/>
</dbReference>
<feature type="domain" description="HTH marR-type" evidence="5">
    <location>
        <begin position="36"/>
        <end position="173"/>
    </location>
</feature>
<evidence type="ECO:0000256" key="4">
    <source>
        <dbReference type="SAM" id="MobiDB-lite"/>
    </source>
</evidence>
<dbReference type="PANTHER" id="PTHR33164:SF64">
    <property type="entry name" value="TRANSCRIPTIONAL REGULATOR SLYA"/>
    <property type="match status" value="1"/>
</dbReference>
<gene>
    <name evidence="6" type="ORF">QTH91_01560</name>
</gene>
<reference evidence="6" key="1">
    <citation type="submission" date="2023-06" db="EMBL/GenBank/DDBJ databases">
        <authorList>
            <person name="Jiang Y."/>
            <person name="Liu Q."/>
        </authorList>
    </citation>
    <scope>NUCLEOTIDE SEQUENCE</scope>
    <source>
        <strain evidence="6">CGMCC 1.12089</strain>
    </source>
</reference>
<dbReference type="Pfam" id="PF12802">
    <property type="entry name" value="MarR_2"/>
    <property type="match status" value="1"/>
</dbReference>
<evidence type="ECO:0000259" key="5">
    <source>
        <dbReference type="PROSITE" id="PS50995"/>
    </source>
</evidence>
<keyword evidence="2" id="KW-0238">DNA-binding</keyword>
<dbReference type="Gene3D" id="1.10.10.10">
    <property type="entry name" value="Winged helix-like DNA-binding domain superfamily/Winged helix DNA-binding domain"/>
    <property type="match status" value="1"/>
</dbReference>
<proteinExistence type="predicted"/>
<dbReference type="SMART" id="SM00347">
    <property type="entry name" value="HTH_MARR"/>
    <property type="match status" value="1"/>
</dbReference>
<dbReference type="PROSITE" id="PS50995">
    <property type="entry name" value="HTH_MARR_2"/>
    <property type="match status" value="1"/>
</dbReference>
<keyword evidence="1" id="KW-0805">Transcription regulation</keyword>
<evidence type="ECO:0000313" key="6">
    <source>
        <dbReference type="EMBL" id="MDM0043157.1"/>
    </source>
</evidence>
<keyword evidence="7" id="KW-1185">Reference proteome</keyword>
<dbReference type="InterPro" id="IPR039422">
    <property type="entry name" value="MarR/SlyA-like"/>
</dbReference>
<protein>
    <submittedName>
        <fullName evidence="6">MarR family winged helix-turn-helix transcriptional regulator</fullName>
    </submittedName>
</protein>
<evidence type="ECO:0000313" key="7">
    <source>
        <dbReference type="Proteomes" id="UP001174908"/>
    </source>
</evidence>
<feature type="region of interest" description="Disordered" evidence="4">
    <location>
        <begin position="1"/>
        <end position="33"/>
    </location>
</feature>
<dbReference type="EMBL" id="JASZYV010000001">
    <property type="protein sequence ID" value="MDM0043157.1"/>
    <property type="molecule type" value="Genomic_DNA"/>
</dbReference>
<dbReference type="InterPro" id="IPR036390">
    <property type="entry name" value="WH_DNA-bd_sf"/>
</dbReference>
<dbReference type="InterPro" id="IPR000835">
    <property type="entry name" value="HTH_MarR-typ"/>
</dbReference>
<accession>A0ABT7N5H5</accession>
<name>A0ABT7N5H5_9BURK</name>
<comment type="caution">
    <text evidence="6">The sequence shown here is derived from an EMBL/GenBank/DDBJ whole genome shotgun (WGS) entry which is preliminary data.</text>
</comment>
<dbReference type="SUPFAM" id="SSF46785">
    <property type="entry name" value="Winged helix' DNA-binding domain"/>
    <property type="match status" value="1"/>
</dbReference>